<feature type="non-terminal residue" evidence="1">
    <location>
        <position position="26"/>
    </location>
</feature>
<dbReference type="AlphaFoldDB" id="J3CLN3"/>
<sequence length="26" mass="3189">MKQIYIKSEDLPFFKQLINIKYSLID</sequence>
<accession>J3CLN3</accession>
<proteinExistence type="predicted"/>
<evidence type="ECO:0000313" key="1">
    <source>
        <dbReference type="EMBL" id="EJL74016.1"/>
    </source>
</evidence>
<comment type="caution">
    <text evidence="1">The sequence shown here is derived from an EMBL/GenBank/DDBJ whole genome shotgun (WGS) entry which is preliminary data.</text>
</comment>
<dbReference type="Proteomes" id="UP000007509">
    <property type="component" value="Unassembled WGS sequence"/>
</dbReference>
<protein>
    <submittedName>
        <fullName evidence="1">Uncharacterized protein</fullName>
    </submittedName>
</protein>
<gene>
    <name evidence="1" type="ORF">PMI13_01222</name>
</gene>
<reference evidence="1 2" key="1">
    <citation type="journal article" date="2012" name="J. Bacteriol.">
        <title>Twenty-one genome sequences from Pseudomonas species and 19 genome sequences from diverse bacteria isolated from the rhizosphere and endosphere of Populus deltoides.</title>
        <authorList>
            <person name="Brown S.D."/>
            <person name="Utturkar S.M."/>
            <person name="Klingeman D.M."/>
            <person name="Johnson C.M."/>
            <person name="Martin S.L."/>
            <person name="Land M.L."/>
            <person name="Lu T.Y."/>
            <person name="Schadt C.W."/>
            <person name="Doktycz M.J."/>
            <person name="Pelletier D.A."/>
        </authorList>
    </citation>
    <scope>NUCLEOTIDE SEQUENCE [LARGE SCALE GENOMIC DNA]</scope>
    <source>
        <strain evidence="1 2">CF314</strain>
    </source>
</reference>
<name>J3CLN3_9FLAO</name>
<keyword evidence="2" id="KW-1185">Reference proteome</keyword>
<dbReference type="EMBL" id="AKJY01000015">
    <property type="protein sequence ID" value="EJL74016.1"/>
    <property type="molecule type" value="Genomic_DNA"/>
</dbReference>
<evidence type="ECO:0000313" key="2">
    <source>
        <dbReference type="Proteomes" id="UP000007509"/>
    </source>
</evidence>
<organism evidence="1 2">
    <name type="scientific">Chryseobacterium populi</name>
    <dbReference type="NCBI Taxonomy" id="1144316"/>
    <lineage>
        <taxon>Bacteria</taxon>
        <taxon>Pseudomonadati</taxon>
        <taxon>Bacteroidota</taxon>
        <taxon>Flavobacteriia</taxon>
        <taxon>Flavobacteriales</taxon>
        <taxon>Weeksellaceae</taxon>
        <taxon>Chryseobacterium group</taxon>
        <taxon>Chryseobacterium</taxon>
    </lineage>
</organism>